<keyword evidence="4" id="KW-1185">Reference proteome</keyword>
<comment type="caution">
    <text evidence="3">The sequence shown here is derived from an EMBL/GenBank/DDBJ whole genome shotgun (WGS) entry which is preliminary data.</text>
</comment>
<feature type="region of interest" description="Disordered" evidence="1">
    <location>
        <begin position="76"/>
        <end position="112"/>
    </location>
</feature>
<organism evidence="3 4">
    <name type="scientific">Terrabacter terrigena</name>
    <dbReference type="NCBI Taxonomy" id="574718"/>
    <lineage>
        <taxon>Bacteria</taxon>
        <taxon>Bacillati</taxon>
        <taxon>Actinomycetota</taxon>
        <taxon>Actinomycetes</taxon>
        <taxon>Micrococcales</taxon>
        <taxon>Intrasporangiaceae</taxon>
        <taxon>Terrabacter</taxon>
    </lineage>
</organism>
<evidence type="ECO:0000256" key="2">
    <source>
        <dbReference type="SAM" id="Phobius"/>
    </source>
</evidence>
<keyword evidence="2" id="KW-0812">Transmembrane</keyword>
<evidence type="ECO:0000256" key="1">
    <source>
        <dbReference type="SAM" id="MobiDB-lite"/>
    </source>
</evidence>
<protein>
    <submittedName>
        <fullName evidence="3">Uncharacterized protein</fullName>
    </submittedName>
</protein>
<feature type="compositionally biased region" description="Basic and acidic residues" evidence="1">
    <location>
        <begin position="76"/>
        <end position="99"/>
    </location>
</feature>
<feature type="transmembrane region" description="Helical" evidence="2">
    <location>
        <begin position="121"/>
        <end position="139"/>
    </location>
</feature>
<feature type="transmembrane region" description="Helical" evidence="2">
    <location>
        <begin position="12"/>
        <end position="34"/>
    </location>
</feature>
<feature type="transmembrane region" description="Helical" evidence="2">
    <location>
        <begin position="159"/>
        <end position="188"/>
    </location>
</feature>
<reference evidence="4" key="1">
    <citation type="journal article" date="2019" name="Int. J. Syst. Evol. Microbiol.">
        <title>The Global Catalogue of Microorganisms (GCM) 10K type strain sequencing project: providing services to taxonomists for standard genome sequencing and annotation.</title>
        <authorList>
            <consortium name="The Broad Institute Genomics Platform"/>
            <consortium name="The Broad Institute Genome Sequencing Center for Infectious Disease"/>
            <person name="Wu L."/>
            <person name="Ma J."/>
        </authorList>
    </citation>
    <scope>NUCLEOTIDE SEQUENCE [LARGE SCALE GENOMIC DNA]</scope>
    <source>
        <strain evidence="4">CCUG 57508</strain>
    </source>
</reference>
<feature type="transmembrane region" description="Helical" evidence="2">
    <location>
        <begin position="46"/>
        <end position="69"/>
    </location>
</feature>
<dbReference type="RefSeq" id="WP_386053589.1">
    <property type="nucleotide sequence ID" value="NZ_JBHTKH010000009.1"/>
</dbReference>
<evidence type="ECO:0000313" key="3">
    <source>
        <dbReference type="EMBL" id="MFD1055556.1"/>
    </source>
</evidence>
<dbReference type="EMBL" id="JBHTKH010000009">
    <property type="protein sequence ID" value="MFD1055556.1"/>
    <property type="molecule type" value="Genomic_DNA"/>
</dbReference>
<proteinExistence type="predicted"/>
<keyword evidence="2" id="KW-1133">Transmembrane helix</keyword>
<name>A0ABW3MY76_9MICO</name>
<accession>A0ABW3MY76</accession>
<keyword evidence="2" id="KW-0472">Membrane</keyword>
<evidence type="ECO:0000313" key="4">
    <source>
        <dbReference type="Proteomes" id="UP001597046"/>
    </source>
</evidence>
<sequence>MSAPPAQRRRDILVGRACLGCAVLQAVPPVLIAWGGYGAGAAADAALIALSSPVLLGVVAFGVVVGLALDSPGLEPRSDQLHGPVDERGARPVDERPDVARPPWPVQSGAPSGTVGARVRWSAIATLVELAVLAAAVVVDGGLRAGAESFLAALDDGSAVWTFVLLVVQSGFIDARAPVAFAVAWVVLARAQRPLRPVAG</sequence>
<gene>
    <name evidence="3" type="ORF">ACFQ2V_14670</name>
</gene>
<dbReference type="Proteomes" id="UP001597046">
    <property type="component" value="Unassembled WGS sequence"/>
</dbReference>